<dbReference type="PROSITE" id="PS51180">
    <property type="entry name" value="BRO1"/>
    <property type="match status" value="1"/>
</dbReference>
<keyword evidence="5" id="KW-1185">Reference proteome</keyword>
<dbReference type="OrthoDB" id="10266451at2759"/>
<proteinExistence type="inferred from homology"/>
<dbReference type="PANTHER" id="PTHR23032:SF13">
    <property type="entry name" value="BRO1 DOMAIN-CONTAINING PROTEIN BROX"/>
    <property type="match status" value="1"/>
</dbReference>
<protein>
    <submittedName>
        <fullName evidence="4">BRO1 domain-containing protein BROX</fullName>
    </submittedName>
</protein>
<comment type="similarity">
    <text evidence="1">Belongs to the BROX family.</text>
</comment>
<sequence>MAHWFHRNPLKATAKVNFELKLIVSDSQAVQICSELRQSRNRLLDLLSDPNNDTTTFDAALEKYLGFLHAMIVAPDEKGGESKLRYSARFRWTQSLLGNTPIAQQDAVFELVSICQNVGIWLMKHAAMIAGKDEISMDEAKEVHKCLRKAAGLFSVMQEKYIGSLLLKTEPASDLDSAVVNAYISQCTAEAQEVTIARAIELKHAPSLVSALANETSRMYSAGANYLSKLNPSKVGKWKKYFELKSTFYLAYAYCYSGENLLSQEKCGDAIRALQESEKCYATANKLSKEYVTLKGPGVSAKPDNHLFFRKLGPIMKRILEKCERENGFIFHQKVPVDPVPLEIKATYGLVSPEEFHLPSINSLWTPVAYAAFDSSKHNPNDAAHSKSAVKAEGDLPPVKEATVHQSAQDPKNTSGCILQ</sequence>
<organism evidence="4 5">
    <name type="scientific">Araneus ventricosus</name>
    <name type="common">Orbweaver spider</name>
    <name type="synonym">Epeira ventricosa</name>
    <dbReference type="NCBI Taxonomy" id="182803"/>
    <lineage>
        <taxon>Eukaryota</taxon>
        <taxon>Metazoa</taxon>
        <taxon>Ecdysozoa</taxon>
        <taxon>Arthropoda</taxon>
        <taxon>Chelicerata</taxon>
        <taxon>Arachnida</taxon>
        <taxon>Araneae</taxon>
        <taxon>Araneomorphae</taxon>
        <taxon>Entelegynae</taxon>
        <taxon>Araneoidea</taxon>
        <taxon>Araneidae</taxon>
        <taxon>Araneus</taxon>
    </lineage>
</organism>
<dbReference type="PANTHER" id="PTHR23032">
    <property type="entry name" value="BRO1 DOMAIN-CONTAINING PROTEIN BROX"/>
    <property type="match status" value="1"/>
</dbReference>
<dbReference type="AlphaFoldDB" id="A0A4Y2FPI2"/>
<evidence type="ECO:0000313" key="5">
    <source>
        <dbReference type="Proteomes" id="UP000499080"/>
    </source>
</evidence>
<name>A0A4Y2FPI2_ARAVE</name>
<reference evidence="4 5" key="1">
    <citation type="journal article" date="2019" name="Sci. Rep.">
        <title>Orb-weaving spider Araneus ventricosus genome elucidates the spidroin gene catalogue.</title>
        <authorList>
            <person name="Kono N."/>
            <person name="Nakamura H."/>
            <person name="Ohtoshi R."/>
            <person name="Moran D.A.P."/>
            <person name="Shinohara A."/>
            <person name="Yoshida Y."/>
            <person name="Fujiwara M."/>
            <person name="Mori M."/>
            <person name="Tomita M."/>
            <person name="Arakawa K."/>
        </authorList>
    </citation>
    <scope>NUCLEOTIDE SEQUENCE [LARGE SCALE GENOMIC DNA]</scope>
</reference>
<comment type="caution">
    <text evidence="4">The sequence shown here is derived from an EMBL/GenBank/DDBJ whole genome shotgun (WGS) entry which is preliminary data.</text>
</comment>
<evidence type="ECO:0000313" key="4">
    <source>
        <dbReference type="EMBL" id="GBM42947.1"/>
    </source>
</evidence>
<dbReference type="EMBL" id="BGPR01001011">
    <property type="protein sequence ID" value="GBM42947.1"/>
    <property type="molecule type" value="Genomic_DNA"/>
</dbReference>
<dbReference type="Gene3D" id="1.25.40.280">
    <property type="entry name" value="alix/aip1 like domains"/>
    <property type="match status" value="1"/>
</dbReference>
<evidence type="ECO:0000256" key="1">
    <source>
        <dbReference type="ARBA" id="ARBA00008901"/>
    </source>
</evidence>
<evidence type="ECO:0000259" key="3">
    <source>
        <dbReference type="PROSITE" id="PS51180"/>
    </source>
</evidence>
<dbReference type="Proteomes" id="UP000499080">
    <property type="component" value="Unassembled WGS sequence"/>
</dbReference>
<feature type="compositionally biased region" description="Polar residues" evidence="2">
    <location>
        <begin position="404"/>
        <end position="420"/>
    </location>
</feature>
<dbReference type="CDD" id="cd09243">
    <property type="entry name" value="BRO1_Brox_like"/>
    <property type="match status" value="1"/>
</dbReference>
<dbReference type="Pfam" id="PF03097">
    <property type="entry name" value="BRO1"/>
    <property type="match status" value="1"/>
</dbReference>
<dbReference type="InterPro" id="IPR038499">
    <property type="entry name" value="BRO1_sf"/>
</dbReference>
<evidence type="ECO:0000256" key="2">
    <source>
        <dbReference type="SAM" id="MobiDB-lite"/>
    </source>
</evidence>
<feature type="region of interest" description="Disordered" evidence="2">
    <location>
        <begin position="380"/>
        <end position="420"/>
    </location>
</feature>
<dbReference type="SMART" id="SM01041">
    <property type="entry name" value="BRO1"/>
    <property type="match status" value="1"/>
</dbReference>
<feature type="domain" description="BRO1" evidence="3">
    <location>
        <begin position="1"/>
        <end position="420"/>
    </location>
</feature>
<gene>
    <name evidence="4" type="primary">Brox</name>
    <name evidence="4" type="ORF">AVEN_140825_1</name>
</gene>
<dbReference type="InterPro" id="IPR038898">
    <property type="entry name" value="BROX"/>
</dbReference>
<dbReference type="InterPro" id="IPR004328">
    <property type="entry name" value="BRO1_dom"/>
</dbReference>
<accession>A0A4Y2FPI2</accession>